<keyword evidence="4 18" id="KW-0436">Ligase</keyword>
<evidence type="ECO:0000256" key="2">
    <source>
        <dbReference type="ARBA" id="ARBA00007533"/>
    </source>
</evidence>
<evidence type="ECO:0000256" key="4">
    <source>
        <dbReference type="ARBA" id="ARBA00022598"/>
    </source>
</evidence>
<comment type="pathway">
    <text evidence="1">Pyrimidine metabolism; CTP biosynthesis via de novo pathway; CTP from UDP: step 2/2.</text>
</comment>
<dbReference type="RefSeq" id="WP_129725324.1">
    <property type="nucleotide sequence ID" value="NZ_LR215036.1"/>
</dbReference>
<name>A0A449B1T3_9BACT</name>
<dbReference type="UniPathway" id="UPA00159">
    <property type="reaction ID" value="UER00277"/>
</dbReference>
<evidence type="ECO:0000256" key="7">
    <source>
        <dbReference type="ARBA" id="ARBA00022840"/>
    </source>
</evidence>
<dbReference type="EC" id="6.3.4.2" evidence="3"/>
<feature type="domain" description="Glutamine amidotransferase" evidence="16">
    <location>
        <begin position="308"/>
        <end position="530"/>
    </location>
</feature>
<dbReference type="GO" id="GO:0042802">
    <property type="term" value="F:identical protein binding"/>
    <property type="evidence" value="ECO:0007669"/>
    <property type="project" value="TreeGrafter"/>
</dbReference>
<dbReference type="GO" id="GO:0044210">
    <property type="term" value="P:'de novo' CTP biosynthetic process"/>
    <property type="evidence" value="ECO:0007669"/>
    <property type="project" value="UniProtKB-UniPathway"/>
</dbReference>
<accession>A0A449B1T3</accession>
<dbReference type="KEGG" id="mcit:NCTC10181_00354"/>
<evidence type="ECO:0000256" key="10">
    <source>
        <dbReference type="ARBA" id="ARBA00022975"/>
    </source>
</evidence>
<organism evidence="18 19">
    <name type="scientific">Mycoplasmopsis citelli</name>
    <dbReference type="NCBI Taxonomy" id="171281"/>
    <lineage>
        <taxon>Bacteria</taxon>
        <taxon>Bacillati</taxon>
        <taxon>Mycoplasmatota</taxon>
        <taxon>Mycoplasmoidales</taxon>
        <taxon>Metamycoplasmataceae</taxon>
        <taxon>Mycoplasmopsis</taxon>
    </lineage>
</organism>
<dbReference type="FunFam" id="3.40.50.300:FF:000009">
    <property type="entry name" value="CTP synthase"/>
    <property type="match status" value="1"/>
</dbReference>
<dbReference type="OrthoDB" id="9801107at2"/>
<keyword evidence="6" id="KW-0547">Nucleotide-binding</keyword>
<dbReference type="Gene3D" id="3.40.50.880">
    <property type="match status" value="1"/>
</dbReference>
<dbReference type="GO" id="GO:0003883">
    <property type="term" value="F:CTP synthase activity"/>
    <property type="evidence" value="ECO:0007669"/>
    <property type="project" value="UniProtKB-EC"/>
</dbReference>
<dbReference type="SUPFAM" id="SSF52317">
    <property type="entry name" value="Class I glutamine amidotransferase-like"/>
    <property type="match status" value="1"/>
</dbReference>
<dbReference type="SUPFAM" id="SSF52540">
    <property type="entry name" value="P-loop containing nucleoside triphosphate hydrolases"/>
    <property type="match status" value="1"/>
</dbReference>
<proteinExistence type="inferred from homology"/>
<dbReference type="EMBL" id="LR215036">
    <property type="protein sequence ID" value="VEU74505.1"/>
    <property type="molecule type" value="Genomic_DNA"/>
</dbReference>
<sequence length="543" mass="61402">MSKTKIIAVTGGVFSSLGKGLILASIGRILHTQKFKVATLKLDPYLNVDPGTMSPVQHGEIFVTHDGMEADLDLGHYERFLDYEISKSSSLSAGQIYHQVLTKERAGNYLGKTVQIVPHFTDEIHERINQIISSDPDLDFLLIEVGGTVGDIESLPFIEALRSYKFRYSSNQICFIHVSPLIRLRIGNEIKTKPTQHSVMKLREQGIIPDFLILRTSEDFSEQLQAKIALHCDINYDNIFYSPDVENIYLLPEQLYEQKIHTKLFNFFNFDDPRTKNDLSSWLAFTNTITQPKKATYKLAIVGKYVQLSDSYLSILESFTLASYHLGIEIKITLIDSEKIQSYSKAEEILASYDAICVPYGFGNRGIEGKMFAIEYARVNKIPFLGICLGMQLAVIEYARNVLKLTNANSTEFDAQTPHPLFIIQPTFHNTNRLGGTLSLGSCEVNIKPDTLASQIYQSPTIIERYRHRYDFNPDYLDQLSDGNFVFSGVKSVGAQSLIELKDHPFFIACQFHPEFLSKPLKPHPLFVGLLSSLMVKTNQNKN</sequence>
<dbReference type="Gene3D" id="3.40.50.300">
    <property type="entry name" value="P-loop containing nucleotide triphosphate hydrolases"/>
    <property type="match status" value="1"/>
</dbReference>
<dbReference type="NCBIfam" id="NF003792">
    <property type="entry name" value="PRK05380.1"/>
    <property type="match status" value="1"/>
</dbReference>
<evidence type="ECO:0000256" key="3">
    <source>
        <dbReference type="ARBA" id="ARBA00012291"/>
    </source>
</evidence>
<evidence type="ECO:0000256" key="8">
    <source>
        <dbReference type="ARBA" id="ARBA00022842"/>
    </source>
</evidence>
<evidence type="ECO:0000256" key="14">
    <source>
        <dbReference type="ARBA" id="ARBA00079941"/>
    </source>
</evidence>
<dbReference type="GO" id="GO:0019856">
    <property type="term" value="P:pyrimidine nucleobase biosynthetic process"/>
    <property type="evidence" value="ECO:0007669"/>
    <property type="project" value="TreeGrafter"/>
</dbReference>
<keyword evidence="9" id="KW-0315">Glutamine amidotransferase</keyword>
<evidence type="ECO:0000313" key="19">
    <source>
        <dbReference type="Proteomes" id="UP000290985"/>
    </source>
</evidence>
<dbReference type="AlphaFoldDB" id="A0A449B1T3"/>
<dbReference type="InterPro" id="IPR027417">
    <property type="entry name" value="P-loop_NTPase"/>
</dbReference>
<dbReference type="PANTHER" id="PTHR11550">
    <property type="entry name" value="CTP SYNTHASE"/>
    <property type="match status" value="1"/>
</dbReference>
<dbReference type="InterPro" id="IPR004468">
    <property type="entry name" value="CTP_synthase"/>
</dbReference>
<dbReference type="FunFam" id="3.40.50.880:FF:000002">
    <property type="entry name" value="CTP synthase"/>
    <property type="match status" value="1"/>
</dbReference>
<evidence type="ECO:0000256" key="12">
    <source>
        <dbReference type="ARBA" id="ARBA00070745"/>
    </source>
</evidence>
<evidence type="ECO:0000256" key="6">
    <source>
        <dbReference type="ARBA" id="ARBA00022741"/>
    </source>
</evidence>
<keyword evidence="8" id="KW-0460">Magnesium</keyword>
<dbReference type="Pfam" id="PF00117">
    <property type="entry name" value="GATase"/>
    <property type="match status" value="1"/>
</dbReference>
<dbReference type="InterPro" id="IPR017926">
    <property type="entry name" value="GATASE"/>
</dbReference>
<dbReference type="Pfam" id="PF06418">
    <property type="entry name" value="CTP_synth_N"/>
    <property type="match status" value="1"/>
</dbReference>
<keyword evidence="19" id="KW-1185">Reference proteome</keyword>
<dbReference type="GO" id="GO:0046872">
    <property type="term" value="F:metal ion binding"/>
    <property type="evidence" value="ECO:0007669"/>
    <property type="project" value="UniProtKB-KW"/>
</dbReference>
<comment type="similarity">
    <text evidence="2">Belongs to the CTP synthase family.</text>
</comment>
<evidence type="ECO:0000256" key="9">
    <source>
        <dbReference type="ARBA" id="ARBA00022962"/>
    </source>
</evidence>
<evidence type="ECO:0000259" key="16">
    <source>
        <dbReference type="Pfam" id="PF00117"/>
    </source>
</evidence>
<feature type="domain" description="CTP synthase N-terminal" evidence="17">
    <location>
        <begin position="5"/>
        <end position="269"/>
    </location>
</feature>
<comment type="catalytic activity">
    <reaction evidence="11">
        <text>UTP + L-glutamine + ATP + H2O = CTP + L-glutamate + ADP + phosphate + 2 H(+)</text>
        <dbReference type="Rhea" id="RHEA:26426"/>
        <dbReference type="ChEBI" id="CHEBI:15377"/>
        <dbReference type="ChEBI" id="CHEBI:15378"/>
        <dbReference type="ChEBI" id="CHEBI:29985"/>
        <dbReference type="ChEBI" id="CHEBI:30616"/>
        <dbReference type="ChEBI" id="CHEBI:37563"/>
        <dbReference type="ChEBI" id="CHEBI:43474"/>
        <dbReference type="ChEBI" id="CHEBI:46398"/>
        <dbReference type="ChEBI" id="CHEBI:58359"/>
        <dbReference type="ChEBI" id="CHEBI:456216"/>
        <dbReference type="EC" id="6.3.4.2"/>
    </reaction>
</comment>
<keyword evidence="5" id="KW-0479">Metal-binding</keyword>
<evidence type="ECO:0000256" key="5">
    <source>
        <dbReference type="ARBA" id="ARBA00022723"/>
    </source>
</evidence>
<keyword evidence="7" id="KW-0067">ATP-binding</keyword>
<dbReference type="CDD" id="cd01746">
    <property type="entry name" value="GATase1_CTP_Synthase"/>
    <property type="match status" value="1"/>
</dbReference>
<dbReference type="CDD" id="cd03113">
    <property type="entry name" value="CTPS_N"/>
    <property type="match status" value="1"/>
</dbReference>
<evidence type="ECO:0000259" key="17">
    <source>
        <dbReference type="Pfam" id="PF06418"/>
    </source>
</evidence>
<dbReference type="PROSITE" id="PS51273">
    <property type="entry name" value="GATASE_TYPE_1"/>
    <property type="match status" value="1"/>
</dbReference>
<dbReference type="NCBIfam" id="TIGR00337">
    <property type="entry name" value="PyrG"/>
    <property type="match status" value="1"/>
</dbReference>
<dbReference type="InterPro" id="IPR017456">
    <property type="entry name" value="CTP_synthase_N"/>
</dbReference>
<keyword evidence="10" id="KW-0665">Pyrimidine biosynthesis</keyword>
<dbReference type="InterPro" id="IPR033828">
    <property type="entry name" value="GATase1_CTP_Synthase"/>
</dbReference>
<evidence type="ECO:0000313" key="18">
    <source>
        <dbReference type="EMBL" id="VEU74505.1"/>
    </source>
</evidence>
<evidence type="ECO:0000256" key="13">
    <source>
        <dbReference type="ARBA" id="ARBA00075170"/>
    </source>
</evidence>
<evidence type="ECO:0000256" key="15">
    <source>
        <dbReference type="ARBA" id="ARBA00083191"/>
    </source>
</evidence>
<dbReference type="GO" id="GO:0005524">
    <property type="term" value="F:ATP binding"/>
    <property type="evidence" value="ECO:0007669"/>
    <property type="project" value="UniProtKB-KW"/>
</dbReference>
<evidence type="ECO:0000256" key="11">
    <source>
        <dbReference type="ARBA" id="ARBA00047781"/>
    </source>
</evidence>
<dbReference type="Proteomes" id="UP000290985">
    <property type="component" value="Chromosome"/>
</dbReference>
<dbReference type="PANTHER" id="PTHR11550:SF0">
    <property type="entry name" value="CTP SYNTHASE-RELATED"/>
    <property type="match status" value="1"/>
</dbReference>
<gene>
    <name evidence="18" type="primary">pyrG</name>
    <name evidence="18" type="ORF">NCTC10181_00354</name>
</gene>
<dbReference type="GO" id="GO:0097268">
    <property type="term" value="C:cytoophidium"/>
    <property type="evidence" value="ECO:0007669"/>
    <property type="project" value="UniProtKB-ARBA"/>
</dbReference>
<protein>
    <recommendedName>
        <fullName evidence="12">CTP synthase</fullName>
        <ecNumber evidence="3">6.3.4.2</ecNumber>
    </recommendedName>
    <alternativeName>
        <fullName evidence="14">Cytidine 5'-triphosphate synthase</fullName>
    </alternativeName>
    <alternativeName>
        <fullName evidence="15">Cytidine triphosphate synthetase</fullName>
    </alternativeName>
    <alternativeName>
        <fullName evidence="13">UTP--ammonia ligase</fullName>
    </alternativeName>
</protein>
<evidence type="ECO:0000256" key="1">
    <source>
        <dbReference type="ARBA" id="ARBA00005171"/>
    </source>
</evidence>
<dbReference type="InterPro" id="IPR029062">
    <property type="entry name" value="Class_I_gatase-like"/>
</dbReference>
<reference evidence="18 19" key="1">
    <citation type="submission" date="2019-01" db="EMBL/GenBank/DDBJ databases">
        <authorList>
            <consortium name="Pathogen Informatics"/>
        </authorList>
    </citation>
    <scope>NUCLEOTIDE SEQUENCE [LARGE SCALE GENOMIC DNA]</scope>
    <source>
        <strain evidence="18 19">NCTC10181</strain>
    </source>
</reference>